<proteinExistence type="predicted"/>
<name>A0A397YL46_BRACM</name>
<dbReference type="PROSITE" id="PS50969">
    <property type="entry name" value="FCP1"/>
    <property type="match status" value="1"/>
</dbReference>
<evidence type="ECO:0000313" key="4">
    <source>
        <dbReference type="Proteomes" id="UP000264353"/>
    </source>
</evidence>
<feature type="compositionally biased region" description="Basic residues" evidence="1">
    <location>
        <begin position="386"/>
        <end position="396"/>
    </location>
</feature>
<reference evidence="3 4" key="1">
    <citation type="submission" date="2018-06" db="EMBL/GenBank/DDBJ databases">
        <title>WGS assembly of Brassica rapa FPsc.</title>
        <authorList>
            <person name="Bowman J."/>
            <person name="Kohchi T."/>
            <person name="Yamato K."/>
            <person name="Jenkins J."/>
            <person name="Shu S."/>
            <person name="Ishizaki K."/>
            <person name="Yamaoka S."/>
            <person name="Nishihama R."/>
            <person name="Nakamura Y."/>
            <person name="Berger F."/>
            <person name="Adam C."/>
            <person name="Aki S."/>
            <person name="Althoff F."/>
            <person name="Araki T."/>
            <person name="Arteaga-Vazquez M."/>
            <person name="Balasubrmanian S."/>
            <person name="Bauer D."/>
            <person name="Boehm C."/>
            <person name="Briginshaw L."/>
            <person name="Caballero-Perez J."/>
            <person name="Catarino B."/>
            <person name="Chen F."/>
            <person name="Chiyoda S."/>
            <person name="Chovatia M."/>
            <person name="Davies K."/>
            <person name="Delmans M."/>
            <person name="Demura T."/>
            <person name="Dierschke T."/>
            <person name="Dolan L."/>
            <person name="Dorantes-Acosta A."/>
            <person name="Eklund D."/>
            <person name="Florent S."/>
            <person name="Flores-Sandoval E."/>
            <person name="Fujiyama A."/>
            <person name="Fukuzawa H."/>
            <person name="Galik B."/>
            <person name="Grimanelli D."/>
            <person name="Grimwood J."/>
            <person name="Grossniklaus U."/>
            <person name="Hamada T."/>
            <person name="Haseloff J."/>
            <person name="Hetherington A."/>
            <person name="Higo A."/>
            <person name="Hirakawa Y."/>
            <person name="Hundley H."/>
            <person name="Ikeda Y."/>
            <person name="Inoue K."/>
            <person name="Inoue S."/>
            <person name="Ishida S."/>
            <person name="Jia Q."/>
            <person name="Kakita M."/>
            <person name="Kanazawa T."/>
            <person name="Kawai Y."/>
            <person name="Kawashima T."/>
            <person name="Kennedy M."/>
            <person name="Kinose K."/>
            <person name="Kinoshita T."/>
            <person name="Kohara Y."/>
            <person name="Koide E."/>
            <person name="Komatsu K."/>
            <person name="Kopischke S."/>
            <person name="Kubo M."/>
            <person name="Kyozuka J."/>
            <person name="Lagercrantz U."/>
            <person name="Lin S."/>
            <person name="Lindquist E."/>
            <person name="Lipzen A."/>
            <person name="Lu C."/>
            <person name="Luna E."/>
            <person name="Martienssen R."/>
            <person name="Minamino N."/>
            <person name="Mizutani M."/>
            <person name="Mizutani M."/>
            <person name="Mochizuki N."/>
            <person name="Monte I."/>
            <person name="Mosher R."/>
            <person name="Nagasaki H."/>
            <person name="Nakagami H."/>
            <person name="Naramoto S."/>
            <person name="Nishitani K."/>
            <person name="Ohtani M."/>
            <person name="Okamoto T."/>
            <person name="Okumura M."/>
            <person name="Phillips J."/>
            <person name="Pollak B."/>
            <person name="Reinders A."/>
            <person name="Roevekamp M."/>
            <person name="Sano R."/>
            <person name="Sawa S."/>
            <person name="Schmid M."/>
            <person name="Shirakawa M."/>
            <person name="Solano R."/>
            <person name="Spunde A."/>
            <person name="Suetsugu N."/>
            <person name="Sugano S."/>
            <person name="Sugiyama A."/>
            <person name="Sun R."/>
            <person name="Suzuki Y."/>
            <person name="Takenaka M."/>
            <person name="Takezawa D."/>
            <person name="Tomogane H."/>
            <person name="Tsuzuki M."/>
            <person name="Ueda T."/>
            <person name="Umeda M."/>
            <person name="Ward J."/>
            <person name="Watanabe Y."/>
            <person name="Yazaki K."/>
            <person name="Yokoyama R."/>
            <person name="Yoshitake Y."/>
            <person name="Yotsui I."/>
            <person name="Zachgo S."/>
            <person name="Schmutz J."/>
        </authorList>
    </citation>
    <scope>NUCLEOTIDE SEQUENCE [LARGE SCALE GENOMIC DNA]</scope>
    <source>
        <strain evidence="4">cv. B-3</strain>
    </source>
</reference>
<feature type="compositionally biased region" description="Basic and acidic residues" evidence="1">
    <location>
        <begin position="160"/>
        <end position="177"/>
    </location>
</feature>
<evidence type="ECO:0000259" key="2">
    <source>
        <dbReference type="PROSITE" id="PS50969"/>
    </source>
</evidence>
<dbReference type="Pfam" id="PF03031">
    <property type="entry name" value="NIF"/>
    <property type="match status" value="1"/>
</dbReference>
<dbReference type="InterPro" id="IPR023214">
    <property type="entry name" value="HAD_sf"/>
</dbReference>
<dbReference type="SUPFAM" id="SSF56784">
    <property type="entry name" value="HAD-like"/>
    <property type="match status" value="1"/>
</dbReference>
<dbReference type="AlphaFoldDB" id="A0A397YL46"/>
<feature type="compositionally biased region" description="Basic residues" evidence="1">
    <location>
        <begin position="191"/>
        <end position="200"/>
    </location>
</feature>
<feature type="domain" description="FCP1 homology" evidence="2">
    <location>
        <begin position="460"/>
        <end position="640"/>
    </location>
</feature>
<feature type="compositionally biased region" description="Basic and acidic residues" evidence="1">
    <location>
        <begin position="48"/>
        <end position="73"/>
    </location>
</feature>
<feature type="region of interest" description="Disordered" evidence="1">
    <location>
        <begin position="235"/>
        <end position="262"/>
    </location>
</feature>
<dbReference type="Proteomes" id="UP000264353">
    <property type="component" value="Chromosome A8"/>
</dbReference>
<feature type="compositionally biased region" description="Basic residues" evidence="1">
    <location>
        <begin position="114"/>
        <end position="123"/>
    </location>
</feature>
<feature type="compositionally biased region" description="Basic and acidic residues" evidence="1">
    <location>
        <begin position="84"/>
        <end position="101"/>
    </location>
</feature>
<dbReference type="SMART" id="SM00577">
    <property type="entry name" value="CPDc"/>
    <property type="match status" value="1"/>
</dbReference>
<dbReference type="PANTHER" id="PTHR12210">
    <property type="entry name" value="DULLARD PROTEIN PHOSPHATASE"/>
    <property type="match status" value="1"/>
</dbReference>
<dbReference type="InterPro" id="IPR004274">
    <property type="entry name" value="FCP1_dom"/>
</dbReference>
<feature type="compositionally biased region" description="Basic residues" evidence="1">
    <location>
        <begin position="287"/>
        <end position="297"/>
    </location>
</feature>
<dbReference type="EMBL" id="CM010635">
    <property type="protein sequence ID" value="RID51770.1"/>
    <property type="molecule type" value="Genomic_DNA"/>
</dbReference>
<feature type="compositionally biased region" description="Basic and acidic residues" evidence="1">
    <location>
        <begin position="397"/>
        <end position="427"/>
    </location>
</feature>
<evidence type="ECO:0000313" key="3">
    <source>
        <dbReference type="EMBL" id="RID51770.1"/>
    </source>
</evidence>
<sequence>MMDTVSLVTIPETGVTLHIDPTKEGSLPDANMDGSSRKKPKRRKKKKKEEEALCVEEKTLDVVEKTTEEDQLHPPKNPLSNIRIQEDSSHQGQDSCEKPEDSQSGAVDMSSSERKKKRRKKKKSNDINALRESGVDTSSLVTMECDARHSSEAQGSKLKTTKEKNGDGTVDKQKGADAEADDTVSETQNPKVKKKKRRKTKTTEVREAVEDTLATSMESGPVECMETASVCEVKSKTRKRKKKKTSLSDQETADMEVCDPSENTLATSMESRPVECMGTASVCEVKSKKRKRKKKKTSLSDQETADMEVCDPSKNTLPGTIESGSVECLLDHSNKEVLENCDKNAGQELVAEEETKDEIGETEQKRKKKKKKESCELSEEVSEPKQKKKKKKKKKKSCEDDKTDNMDVEKKDDVSVPRSERELESDGIKLGTSLSSSVLIPDNGVATQETGDVPRCSCKGQSTRKLVVFDLNGILADIARGNTGKCVPDGKISLRSVFKRPFVATFLDFCFEKFDVGIWSSRRIGLNYMTNIVMGRHAKNLLFSFDQRICITTKFKTLGNTTKPLFLKNLRTVWNRFGTCLSCGKRKYDETNTLLVDDSPDKALCNPPHTGIFPFPYQYTDREDSALGPDGELMKYMERLVDAENVQKFVEKNPMGQSAITETHESWSFYSRVIEAHKS</sequence>
<feature type="compositionally biased region" description="Basic residues" evidence="1">
    <location>
        <begin position="236"/>
        <end position="245"/>
    </location>
</feature>
<dbReference type="InterPro" id="IPR036412">
    <property type="entry name" value="HAD-like_sf"/>
</dbReference>
<dbReference type="EMBL" id="CM010635">
    <property type="protein sequence ID" value="RID51769.1"/>
    <property type="molecule type" value="Genomic_DNA"/>
</dbReference>
<feature type="region of interest" description="Disordered" evidence="1">
    <location>
        <begin position="18"/>
        <end position="216"/>
    </location>
</feature>
<evidence type="ECO:0000256" key="1">
    <source>
        <dbReference type="SAM" id="MobiDB-lite"/>
    </source>
</evidence>
<dbReference type="Gene3D" id="3.40.50.1000">
    <property type="entry name" value="HAD superfamily/HAD-like"/>
    <property type="match status" value="1"/>
</dbReference>
<protein>
    <recommendedName>
        <fullName evidence="2">FCP1 homology domain-containing protein</fullName>
    </recommendedName>
</protein>
<feature type="region of interest" description="Disordered" evidence="1">
    <location>
        <begin position="284"/>
        <end position="321"/>
    </location>
</feature>
<organism evidence="3 4">
    <name type="scientific">Brassica campestris</name>
    <name type="common">Field mustard</name>
    <dbReference type="NCBI Taxonomy" id="3711"/>
    <lineage>
        <taxon>Eukaryota</taxon>
        <taxon>Viridiplantae</taxon>
        <taxon>Streptophyta</taxon>
        <taxon>Embryophyta</taxon>
        <taxon>Tracheophyta</taxon>
        <taxon>Spermatophyta</taxon>
        <taxon>Magnoliopsida</taxon>
        <taxon>eudicotyledons</taxon>
        <taxon>Gunneridae</taxon>
        <taxon>Pentapetalae</taxon>
        <taxon>rosids</taxon>
        <taxon>malvids</taxon>
        <taxon>Brassicales</taxon>
        <taxon>Brassicaceae</taxon>
        <taxon>Brassiceae</taxon>
        <taxon>Brassica</taxon>
    </lineage>
</organism>
<feature type="region of interest" description="Disordered" evidence="1">
    <location>
        <begin position="346"/>
        <end position="427"/>
    </location>
</feature>
<accession>A0A397YL46</accession>
<dbReference type="InterPro" id="IPR050365">
    <property type="entry name" value="TIM50"/>
</dbReference>
<feature type="compositionally biased region" description="Basic residues" evidence="1">
    <location>
        <begin position="37"/>
        <end position="47"/>
    </location>
</feature>
<gene>
    <name evidence="3" type="ORF">BRARA_H02412</name>
</gene>